<dbReference type="InterPro" id="IPR018552">
    <property type="entry name" value="CENP-X"/>
</dbReference>
<evidence type="ECO:0000256" key="5">
    <source>
        <dbReference type="ARBA" id="ARBA00023204"/>
    </source>
</evidence>
<keyword evidence="9" id="KW-1185">Reference proteome</keyword>
<feature type="compositionally biased region" description="Acidic residues" evidence="7">
    <location>
        <begin position="52"/>
        <end position="65"/>
    </location>
</feature>
<dbReference type="GO" id="GO:0051382">
    <property type="term" value="P:kinetochore assembly"/>
    <property type="evidence" value="ECO:0007669"/>
    <property type="project" value="InterPro"/>
</dbReference>
<sequence length="186" mass="19950">MNNTAITASAASTTKVPKTRAPNASKGKSVLPAHGNSTKSTAIRISSSPEASEVDGSDSDDDEILTDASLPPQPPQTDSRRERVNSPLLESDTEIGVPLSTPLEAPPIPTKLLNKLLHEGFEDEEMRIGKEAMAVAGKYVDIFVREAMARAVSQRKEDDKKIGGVGDGFLQVEDLEKQAPQLLLDF</sequence>
<name>A0A9P4LWX7_9PEZI</name>
<dbReference type="CDD" id="cd22921">
    <property type="entry name" value="HFD_CENP-X"/>
    <property type="match status" value="1"/>
</dbReference>
<evidence type="ECO:0000256" key="7">
    <source>
        <dbReference type="SAM" id="MobiDB-lite"/>
    </source>
</evidence>
<dbReference type="AlphaFoldDB" id="A0A9P4LWX7"/>
<dbReference type="GO" id="GO:0003677">
    <property type="term" value="F:DNA binding"/>
    <property type="evidence" value="ECO:0007669"/>
    <property type="project" value="UniProtKB-KW"/>
</dbReference>
<keyword evidence="4" id="KW-0238">DNA-binding</keyword>
<dbReference type="Proteomes" id="UP000799776">
    <property type="component" value="Unassembled WGS sequence"/>
</dbReference>
<dbReference type="GO" id="GO:0031297">
    <property type="term" value="P:replication fork processing"/>
    <property type="evidence" value="ECO:0007669"/>
    <property type="project" value="TreeGrafter"/>
</dbReference>
<comment type="caution">
    <text evidence="8">The sequence shown here is derived from an EMBL/GenBank/DDBJ whole genome shotgun (WGS) entry which is preliminary data.</text>
</comment>
<organism evidence="8 9">
    <name type="scientific">Saccharata proteae CBS 121410</name>
    <dbReference type="NCBI Taxonomy" id="1314787"/>
    <lineage>
        <taxon>Eukaryota</taxon>
        <taxon>Fungi</taxon>
        <taxon>Dikarya</taxon>
        <taxon>Ascomycota</taxon>
        <taxon>Pezizomycotina</taxon>
        <taxon>Dothideomycetes</taxon>
        <taxon>Dothideomycetes incertae sedis</taxon>
        <taxon>Botryosphaeriales</taxon>
        <taxon>Saccharataceae</taxon>
        <taxon>Saccharata</taxon>
    </lineage>
</organism>
<evidence type="ECO:0000256" key="3">
    <source>
        <dbReference type="ARBA" id="ARBA00022763"/>
    </source>
</evidence>
<dbReference type="OrthoDB" id="2500381at2759"/>
<evidence type="ECO:0000256" key="6">
    <source>
        <dbReference type="ARBA" id="ARBA00023242"/>
    </source>
</evidence>
<dbReference type="GO" id="GO:0000712">
    <property type="term" value="P:resolution of meiotic recombination intermediates"/>
    <property type="evidence" value="ECO:0007669"/>
    <property type="project" value="TreeGrafter"/>
</dbReference>
<evidence type="ECO:0000256" key="4">
    <source>
        <dbReference type="ARBA" id="ARBA00023125"/>
    </source>
</evidence>
<comment type="similarity">
    <text evidence="2">Belongs to the CENP-X/MHF2 family.</text>
</comment>
<evidence type="ECO:0000313" key="8">
    <source>
        <dbReference type="EMBL" id="KAF2085561.1"/>
    </source>
</evidence>
<dbReference type="GO" id="GO:0006281">
    <property type="term" value="P:DNA repair"/>
    <property type="evidence" value="ECO:0007669"/>
    <property type="project" value="UniProtKB-KW"/>
</dbReference>
<comment type="subcellular location">
    <subcellularLocation>
        <location evidence="1">Nucleus</location>
    </subcellularLocation>
</comment>
<evidence type="ECO:0000256" key="1">
    <source>
        <dbReference type="ARBA" id="ARBA00004123"/>
    </source>
</evidence>
<dbReference type="Pfam" id="PF09415">
    <property type="entry name" value="CENP-X"/>
    <property type="match status" value="1"/>
</dbReference>
<reference evidence="8" key="1">
    <citation type="journal article" date="2020" name="Stud. Mycol.">
        <title>101 Dothideomycetes genomes: a test case for predicting lifestyles and emergence of pathogens.</title>
        <authorList>
            <person name="Haridas S."/>
            <person name="Albert R."/>
            <person name="Binder M."/>
            <person name="Bloem J."/>
            <person name="Labutti K."/>
            <person name="Salamov A."/>
            <person name="Andreopoulos B."/>
            <person name="Baker S."/>
            <person name="Barry K."/>
            <person name="Bills G."/>
            <person name="Bluhm B."/>
            <person name="Cannon C."/>
            <person name="Castanera R."/>
            <person name="Culley D."/>
            <person name="Daum C."/>
            <person name="Ezra D."/>
            <person name="Gonzalez J."/>
            <person name="Henrissat B."/>
            <person name="Kuo A."/>
            <person name="Liang C."/>
            <person name="Lipzen A."/>
            <person name="Lutzoni F."/>
            <person name="Magnuson J."/>
            <person name="Mondo S."/>
            <person name="Nolan M."/>
            <person name="Ohm R."/>
            <person name="Pangilinan J."/>
            <person name="Park H.-J."/>
            <person name="Ramirez L."/>
            <person name="Alfaro M."/>
            <person name="Sun H."/>
            <person name="Tritt A."/>
            <person name="Yoshinaga Y."/>
            <person name="Zwiers L.-H."/>
            <person name="Turgeon B."/>
            <person name="Goodwin S."/>
            <person name="Spatafora J."/>
            <person name="Crous P."/>
            <person name="Grigoriev I."/>
        </authorList>
    </citation>
    <scope>NUCLEOTIDE SEQUENCE</scope>
    <source>
        <strain evidence="8">CBS 121410</strain>
    </source>
</reference>
<gene>
    <name evidence="8" type="ORF">K490DRAFT_46367</name>
</gene>
<feature type="compositionally biased region" description="Low complexity" evidence="7">
    <location>
        <begin position="1"/>
        <end position="14"/>
    </location>
</feature>
<proteinExistence type="inferred from homology"/>
<dbReference type="PANTHER" id="PTHR28680:SF1">
    <property type="entry name" value="CENTROMERE PROTEIN X"/>
    <property type="match status" value="1"/>
</dbReference>
<feature type="region of interest" description="Disordered" evidence="7">
    <location>
        <begin position="1"/>
        <end position="106"/>
    </location>
</feature>
<feature type="compositionally biased region" description="Polar residues" evidence="7">
    <location>
        <begin position="35"/>
        <end position="49"/>
    </location>
</feature>
<protein>
    <submittedName>
        <fullName evidence="8">Uncharacterized protein</fullName>
    </submittedName>
</protein>
<accession>A0A9P4LWX7</accession>
<keyword evidence="5" id="KW-0234">DNA repair</keyword>
<dbReference type="GO" id="GO:0071821">
    <property type="term" value="C:FANCM-MHF complex"/>
    <property type="evidence" value="ECO:0007669"/>
    <property type="project" value="TreeGrafter"/>
</dbReference>
<dbReference type="PANTHER" id="PTHR28680">
    <property type="entry name" value="CENTROMERE PROTEIN X"/>
    <property type="match status" value="1"/>
</dbReference>
<evidence type="ECO:0000313" key="9">
    <source>
        <dbReference type="Proteomes" id="UP000799776"/>
    </source>
</evidence>
<dbReference type="Gene3D" id="6.10.130.30">
    <property type="match status" value="1"/>
</dbReference>
<keyword evidence="3" id="KW-0227">DNA damage</keyword>
<keyword evidence="6" id="KW-0539">Nucleus</keyword>
<dbReference type="EMBL" id="ML978730">
    <property type="protein sequence ID" value="KAF2085561.1"/>
    <property type="molecule type" value="Genomic_DNA"/>
</dbReference>
<evidence type="ECO:0000256" key="2">
    <source>
        <dbReference type="ARBA" id="ARBA00009359"/>
    </source>
</evidence>